<accession>S9X1L1</accession>
<evidence type="ECO:0000313" key="3">
    <source>
        <dbReference type="Proteomes" id="UP000515908"/>
    </source>
</evidence>
<dbReference type="AlphaFoldDB" id="S9X1L1"/>
<gene>
    <name evidence="2" type="ORF">ADEAN_000260100</name>
</gene>
<feature type="region of interest" description="Disordered" evidence="1">
    <location>
        <begin position="718"/>
        <end position="753"/>
    </location>
</feature>
<dbReference type="OrthoDB" id="19232at2759"/>
<feature type="compositionally biased region" description="Basic and acidic residues" evidence="1">
    <location>
        <begin position="740"/>
        <end position="751"/>
    </location>
</feature>
<dbReference type="Proteomes" id="UP000515908">
    <property type="component" value="Chromosome 04"/>
</dbReference>
<organism evidence="2 3">
    <name type="scientific">Angomonas deanei</name>
    <dbReference type="NCBI Taxonomy" id="59799"/>
    <lineage>
        <taxon>Eukaryota</taxon>
        <taxon>Discoba</taxon>
        <taxon>Euglenozoa</taxon>
        <taxon>Kinetoplastea</taxon>
        <taxon>Metakinetoplastina</taxon>
        <taxon>Trypanosomatida</taxon>
        <taxon>Trypanosomatidae</taxon>
        <taxon>Strigomonadinae</taxon>
        <taxon>Angomonas</taxon>
    </lineage>
</organism>
<dbReference type="SUPFAM" id="SSF48371">
    <property type="entry name" value="ARM repeat"/>
    <property type="match status" value="1"/>
</dbReference>
<dbReference type="VEuPathDB" id="TriTrypDB:ADEAN_000260100"/>
<proteinExistence type="predicted"/>
<evidence type="ECO:0000313" key="2">
    <source>
        <dbReference type="EMBL" id="CAD2215148.1"/>
    </source>
</evidence>
<protein>
    <submittedName>
        <fullName evidence="2">Uncharacterized protein</fullName>
    </submittedName>
</protein>
<name>S9X1L1_9TRYP</name>
<dbReference type="EMBL" id="LR877148">
    <property type="protein sequence ID" value="CAD2215148.1"/>
    <property type="molecule type" value="Genomic_DNA"/>
</dbReference>
<dbReference type="InterPro" id="IPR016024">
    <property type="entry name" value="ARM-type_fold"/>
</dbReference>
<keyword evidence="3" id="KW-1185">Reference proteome</keyword>
<reference evidence="2 3" key="1">
    <citation type="submission" date="2020-08" db="EMBL/GenBank/DDBJ databases">
        <authorList>
            <person name="Newling K."/>
            <person name="Davey J."/>
            <person name="Forrester S."/>
        </authorList>
    </citation>
    <scope>NUCLEOTIDE SEQUENCE [LARGE SCALE GENOMIC DNA]</scope>
    <source>
        <strain evidence="3">Crithidia deanei Carvalho (ATCC PRA-265)</strain>
    </source>
</reference>
<evidence type="ECO:0000256" key="1">
    <source>
        <dbReference type="SAM" id="MobiDB-lite"/>
    </source>
</evidence>
<sequence length="782" mass="85366">MVSLKMLRSLIEKSVVVDGFVPHSVEICATLLAYSESTYQIGAADVLCILCYKLSLSPASESSRRLILDAKGRLIPPLQKMASEAIASVNDTIANHTRFAAILAIGHIANCLGGTLSNDTRDMIAPLLMNLLMLIRERAKQPLREETEIVLGEAEVEEVITSAILPAQDPLLVYKKASCFAIGAVAGCVTSAEVDVFLSKVIGFLDKKKGWSTYTVPMLIFRALTVAMENRPQLLGFSVYQCLCSIGRTNKDPTVRIGVLRSLRECVLVVPMTGGRPRDLQEYILAVMELPVTTGERYDNATSEALVDLTSALMLSTYKRRNTSQLQFILSALLDALRKLEKVDESCTLMALRCMAVASPYVRTAPLSDRSSLNVTGLLGKYLDSTSSDQQRTMGIRILRGILAGVPDDGSGEARTGLLATDENDIFFAQEWLWRIIADKSSITPRCVVQVAHTLVALCNGYGTAVFPFLLTWLHHVQATFGAAPHTSELGRAWLHMVCVCVIGAGSALELPKLAAYGEDILTRRLAAEEGSPFFKSTLDTEHRLSECFTHSGLVAHSKTKKSILSAEENQPPVTKLVSFDFITSILVDSERNDIAHIFGTTLPELKVAVDQQCLQPNSVDRCREISQQASVAEVEPMPQPFSLPLDIVDLKEVEVTVVDGQQAKETTFTVTGTSLDEKIDSILKHFNVAADTPLARPAIAAAPLPLFAKDDTQLDVSVKSAHSAGSTEQEGKSEEEEEKEKPFTETETKKGVLLSTGEVEHLPFHSLWTPTLPSSQYVNMN</sequence>